<dbReference type="GO" id="GO:0005737">
    <property type="term" value="C:cytoplasm"/>
    <property type="evidence" value="ECO:0007669"/>
    <property type="project" value="TreeGrafter"/>
</dbReference>
<dbReference type="PANTHER" id="PTHR24348">
    <property type="entry name" value="SERINE/THREONINE-PROTEIN KINASE UNC-51-RELATED"/>
    <property type="match status" value="1"/>
</dbReference>
<dbReference type="InterPro" id="IPR000719">
    <property type="entry name" value="Prot_kinase_dom"/>
</dbReference>
<evidence type="ECO:0000259" key="1">
    <source>
        <dbReference type="PROSITE" id="PS50011"/>
    </source>
</evidence>
<comment type="caution">
    <text evidence="2">The sequence shown here is derived from an EMBL/GenBank/DDBJ whole genome shotgun (WGS) entry which is preliminary data.</text>
</comment>
<accession>A0AAV9EKP3</accession>
<dbReference type="SUPFAM" id="SSF56112">
    <property type="entry name" value="Protein kinase-like (PK-like)"/>
    <property type="match status" value="1"/>
</dbReference>
<evidence type="ECO:0000313" key="3">
    <source>
        <dbReference type="Proteomes" id="UP001180020"/>
    </source>
</evidence>
<dbReference type="GO" id="GO:0004674">
    <property type="term" value="F:protein serine/threonine kinase activity"/>
    <property type="evidence" value="ECO:0007669"/>
    <property type="project" value="InterPro"/>
</dbReference>
<dbReference type="GO" id="GO:0010506">
    <property type="term" value="P:regulation of autophagy"/>
    <property type="evidence" value="ECO:0007669"/>
    <property type="project" value="InterPro"/>
</dbReference>
<organism evidence="2 3">
    <name type="scientific">Acorus calamus</name>
    <name type="common">Sweet flag</name>
    <dbReference type="NCBI Taxonomy" id="4465"/>
    <lineage>
        <taxon>Eukaryota</taxon>
        <taxon>Viridiplantae</taxon>
        <taxon>Streptophyta</taxon>
        <taxon>Embryophyta</taxon>
        <taxon>Tracheophyta</taxon>
        <taxon>Spermatophyta</taxon>
        <taxon>Magnoliopsida</taxon>
        <taxon>Liliopsida</taxon>
        <taxon>Acoraceae</taxon>
        <taxon>Acorus</taxon>
    </lineage>
</organism>
<dbReference type="AlphaFoldDB" id="A0AAV9EKP3"/>
<dbReference type="Pfam" id="PF00069">
    <property type="entry name" value="Pkinase"/>
    <property type="match status" value="1"/>
</dbReference>
<reference evidence="2" key="2">
    <citation type="submission" date="2023-06" db="EMBL/GenBank/DDBJ databases">
        <authorList>
            <person name="Ma L."/>
            <person name="Liu K.-W."/>
            <person name="Li Z."/>
            <person name="Hsiao Y.-Y."/>
            <person name="Qi Y."/>
            <person name="Fu T."/>
            <person name="Tang G."/>
            <person name="Zhang D."/>
            <person name="Sun W.-H."/>
            <person name="Liu D.-K."/>
            <person name="Li Y."/>
            <person name="Chen G.-Z."/>
            <person name="Liu X.-D."/>
            <person name="Liao X.-Y."/>
            <person name="Jiang Y.-T."/>
            <person name="Yu X."/>
            <person name="Hao Y."/>
            <person name="Huang J."/>
            <person name="Zhao X.-W."/>
            <person name="Ke S."/>
            <person name="Chen Y.-Y."/>
            <person name="Wu W.-L."/>
            <person name="Hsu J.-L."/>
            <person name="Lin Y.-F."/>
            <person name="Huang M.-D."/>
            <person name="Li C.-Y."/>
            <person name="Huang L."/>
            <person name="Wang Z.-W."/>
            <person name="Zhao X."/>
            <person name="Zhong W.-Y."/>
            <person name="Peng D.-H."/>
            <person name="Ahmad S."/>
            <person name="Lan S."/>
            <person name="Zhang J.-S."/>
            <person name="Tsai W.-C."/>
            <person name="Van De Peer Y."/>
            <person name="Liu Z.-J."/>
        </authorList>
    </citation>
    <scope>NUCLEOTIDE SEQUENCE</scope>
    <source>
        <strain evidence="2">CP</strain>
        <tissue evidence="2">Leaves</tissue>
    </source>
</reference>
<dbReference type="EMBL" id="JAUJYO010000006">
    <property type="protein sequence ID" value="KAK1313589.1"/>
    <property type="molecule type" value="Genomic_DNA"/>
</dbReference>
<dbReference type="PROSITE" id="PS50011">
    <property type="entry name" value="PROTEIN_KINASE_DOM"/>
    <property type="match status" value="1"/>
</dbReference>
<reference evidence="2" key="1">
    <citation type="journal article" date="2023" name="Nat. Commun.">
        <title>Diploid and tetraploid genomes of Acorus and the evolution of monocots.</title>
        <authorList>
            <person name="Ma L."/>
            <person name="Liu K.W."/>
            <person name="Li Z."/>
            <person name="Hsiao Y.Y."/>
            <person name="Qi Y."/>
            <person name="Fu T."/>
            <person name="Tang G.D."/>
            <person name="Zhang D."/>
            <person name="Sun W.H."/>
            <person name="Liu D.K."/>
            <person name="Li Y."/>
            <person name="Chen G.Z."/>
            <person name="Liu X.D."/>
            <person name="Liao X.Y."/>
            <person name="Jiang Y.T."/>
            <person name="Yu X."/>
            <person name="Hao Y."/>
            <person name="Huang J."/>
            <person name="Zhao X.W."/>
            <person name="Ke S."/>
            <person name="Chen Y.Y."/>
            <person name="Wu W.L."/>
            <person name="Hsu J.L."/>
            <person name="Lin Y.F."/>
            <person name="Huang M.D."/>
            <person name="Li C.Y."/>
            <person name="Huang L."/>
            <person name="Wang Z.W."/>
            <person name="Zhao X."/>
            <person name="Zhong W.Y."/>
            <person name="Peng D.H."/>
            <person name="Ahmad S."/>
            <person name="Lan S."/>
            <person name="Zhang J.S."/>
            <person name="Tsai W.C."/>
            <person name="Van de Peer Y."/>
            <person name="Liu Z.J."/>
        </authorList>
    </citation>
    <scope>NUCLEOTIDE SEQUENCE</scope>
    <source>
        <strain evidence="2">CP</strain>
    </source>
</reference>
<dbReference type="Proteomes" id="UP001180020">
    <property type="component" value="Unassembled WGS sequence"/>
</dbReference>
<keyword evidence="3" id="KW-1185">Reference proteome</keyword>
<dbReference type="InterPro" id="IPR011009">
    <property type="entry name" value="Kinase-like_dom_sf"/>
</dbReference>
<dbReference type="GO" id="GO:0005524">
    <property type="term" value="F:ATP binding"/>
    <property type="evidence" value="ECO:0007669"/>
    <property type="project" value="InterPro"/>
</dbReference>
<proteinExistence type="predicted"/>
<protein>
    <recommendedName>
        <fullName evidence="1">Protein kinase domain-containing protein</fullName>
    </recommendedName>
</protein>
<name>A0AAV9EKP3_ACOCL</name>
<dbReference type="Gene3D" id="3.30.200.20">
    <property type="entry name" value="Phosphorylase Kinase, domain 1"/>
    <property type="match status" value="1"/>
</dbReference>
<dbReference type="PANTHER" id="PTHR24348:SF68">
    <property type="entry name" value="SERINE_THREONINE-PROTEIN KINASE ATG1C"/>
    <property type="match status" value="1"/>
</dbReference>
<feature type="domain" description="Protein kinase" evidence="1">
    <location>
        <begin position="7"/>
        <end position="89"/>
    </location>
</feature>
<sequence>MTQLTSMGKARVVGDYKFQRQFSVVWHTRHRVRGTEFAVKEIVMEKVGKKLHNSLLSEIYILRKINQPNIIRLHDMIECSQCKTGTLSS</sequence>
<gene>
    <name evidence="2" type="ORF">QJS10_CPA06g02046</name>
</gene>
<dbReference type="InterPro" id="IPR045269">
    <property type="entry name" value="Atg1-like"/>
</dbReference>
<evidence type="ECO:0000313" key="2">
    <source>
        <dbReference type="EMBL" id="KAK1313589.1"/>
    </source>
</evidence>